<comment type="similarity">
    <text evidence="2">Belongs to the cystatin family.</text>
</comment>
<comment type="subcellular location">
    <subcellularLocation>
        <location evidence="1">Cytoplasm</location>
    </subcellularLocation>
</comment>
<evidence type="ECO:0000313" key="8">
    <source>
        <dbReference type="Proteomes" id="UP001159405"/>
    </source>
</evidence>
<evidence type="ECO:0000313" key="7">
    <source>
        <dbReference type="EMBL" id="CAH3153798.1"/>
    </source>
</evidence>
<evidence type="ECO:0000256" key="5">
    <source>
        <dbReference type="ARBA" id="ARBA00022704"/>
    </source>
</evidence>
<evidence type="ECO:0000256" key="3">
    <source>
        <dbReference type="ARBA" id="ARBA00022490"/>
    </source>
</evidence>
<reference evidence="7 8" key="1">
    <citation type="submission" date="2022-05" db="EMBL/GenBank/DDBJ databases">
        <authorList>
            <consortium name="Genoscope - CEA"/>
            <person name="William W."/>
        </authorList>
    </citation>
    <scope>NUCLEOTIDE SEQUENCE [LARGE SCALE GENOMIC DNA]</scope>
</reference>
<keyword evidence="5" id="KW-0789">Thiol protease inhibitor</keyword>
<dbReference type="Gene3D" id="3.10.450.10">
    <property type="match status" value="1"/>
</dbReference>
<dbReference type="EMBL" id="CALNXK010000097">
    <property type="protein sequence ID" value="CAH3153798.1"/>
    <property type="molecule type" value="Genomic_DNA"/>
</dbReference>
<accession>A0ABN8PZW7</accession>
<evidence type="ECO:0000256" key="1">
    <source>
        <dbReference type="ARBA" id="ARBA00004496"/>
    </source>
</evidence>
<protein>
    <recommendedName>
        <fullName evidence="6">Cystatin domain-containing protein</fullName>
    </recommendedName>
</protein>
<keyword evidence="4" id="KW-0646">Protease inhibitor</keyword>
<dbReference type="PANTHER" id="PTHR11414:SF21">
    <property type="entry name" value="CYSTATIN 14A, TANDEM DUPLICATE 1-RELATED"/>
    <property type="match status" value="1"/>
</dbReference>
<gene>
    <name evidence="7" type="ORF">PLOB_00049730</name>
</gene>
<keyword evidence="3" id="KW-0963">Cytoplasm</keyword>
<name>A0ABN8PZW7_9CNID</name>
<comment type="caution">
    <text evidence="7">The sequence shown here is derived from an EMBL/GenBank/DDBJ whole genome shotgun (WGS) entry which is preliminary data.</text>
</comment>
<organism evidence="7 8">
    <name type="scientific">Porites lobata</name>
    <dbReference type="NCBI Taxonomy" id="104759"/>
    <lineage>
        <taxon>Eukaryota</taxon>
        <taxon>Metazoa</taxon>
        <taxon>Cnidaria</taxon>
        <taxon>Anthozoa</taxon>
        <taxon>Hexacorallia</taxon>
        <taxon>Scleractinia</taxon>
        <taxon>Fungiina</taxon>
        <taxon>Poritidae</taxon>
        <taxon>Porites</taxon>
    </lineage>
</organism>
<dbReference type="Pfam" id="PF00031">
    <property type="entry name" value="Cystatin"/>
    <property type="match status" value="1"/>
</dbReference>
<evidence type="ECO:0000259" key="6">
    <source>
        <dbReference type="Pfam" id="PF00031"/>
    </source>
</evidence>
<dbReference type="SUPFAM" id="SSF54403">
    <property type="entry name" value="Cystatin/monellin"/>
    <property type="match status" value="1"/>
</dbReference>
<proteinExistence type="inferred from homology"/>
<evidence type="ECO:0000256" key="4">
    <source>
        <dbReference type="ARBA" id="ARBA00022690"/>
    </source>
</evidence>
<dbReference type="PRINTS" id="PR00295">
    <property type="entry name" value="STEFINA"/>
</dbReference>
<feature type="domain" description="Cystatin" evidence="6">
    <location>
        <begin position="8"/>
        <end position="65"/>
    </location>
</feature>
<evidence type="ECO:0000256" key="2">
    <source>
        <dbReference type="ARBA" id="ARBA00009403"/>
    </source>
</evidence>
<dbReference type="CDD" id="cd00042">
    <property type="entry name" value="CY"/>
    <property type="match status" value="1"/>
</dbReference>
<dbReference type="InterPro" id="IPR001713">
    <property type="entry name" value="Prot_inh_stefin"/>
</dbReference>
<sequence length="104" mass="11856">MSTQVEVGGWSDLKVADGKVQKICDQVKSKAEEMAHQDFPIFESMSYRSQLVQGTNYLIKVFVNNPRHHPYVLLRVWQSLESTVELIAIKTGMTKDDPIDPSKF</sequence>
<dbReference type="InterPro" id="IPR000010">
    <property type="entry name" value="Cystatin_dom"/>
</dbReference>
<dbReference type="Proteomes" id="UP001159405">
    <property type="component" value="Unassembled WGS sequence"/>
</dbReference>
<dbReference type="PANTHER" id="PTHR11414">
    <property type="entry name" value="CYSTATIN FAMILY MEMBER"/>
    <property type="match status" value="1"/>
</dbReference>
<keyword evidence="8" id="KW-1185">Reference proteome</keyword>
<dbReference type="InterPro" id="IPR046350">
    <property type="entry name" value="Cystatin_sf"/>
</dbReference>